<name>A0A9X6NLX4_HYPEX</name>
<feature type="compositionally biased region" description="Basic and acidic residues" evidence="1">
    <location>
        <begin position="34"/>
        <end position="52"/>
    </location>
</feature>
<dbReference type="Proteomes" id="UP000192578">
    <property type="component" value="Unassembled WGS sequence"/>
</dbReference>
<dbReference type="EMBL" id="MTYJ01000287">
    <property type="protein sequence ID" value="OWA52796.1"/>
    <property type="molecule type" value="Genomic_DNA"/>
</dbReference>
<evidence type="ECO:0000313" key="3">
    <source>
        <dbReference type="Proteomes" id="UP000192578"/>
    </source>
</evidence>
<gene>
    <name evidence="2" type="ORF">BV898_17239</name>
</gene>
<sequence length="117" mass="13014">GAPGEGSRHKTFNNIGSSGDWWSHRQASKSQPGEPRRLNRANRRERARERWGMNRPTENGRTLGPETEPTENGLTLGPEIDQTGNGRTMGPEIEPTENGLTAWGLNRANENGPERWA</sequence>
<accession>A0A9X6NLX4</accession>
<comment type="caution">
    <text evidence="2">The sequence shown here is derived from an EMBL/GenBank/DDBJ whole genome shotgun (WGS) entry which is preliminary data.</text>
</comment>
<evidence type="ECO:0000313" key="2">
    <source>
        <dbReference type="EMBL" id="OWA52796.1"/>
    </source>
</evidence>
<organism evidence="2 3">
    <name type="scientific">Hypsibius exemplaris</name>
    <name type="common">Freshwater tardigrade</name>
    <dbReference type="NCBI Taxonomy" id="2072580"/>
    <lineage>
        <taxon>Eukaryota</taxon>
        <taxon>Metazoa</taxon>
        <taxon>Ecdysozoa</taxon>
        <taxon>Tardigrada</taxon>
        <taxon>Eutardigrada</taxon>
        <taxon>Parachela</taxon>
        <taxon>Hypsibioidea</taxon>
        <taxon>Hypsibiidae</taxon>
        <taxon>Hypsibius</taxon>
    </lineage>
</organism>
<proteinExistence type="predicted"/>
<reference evidence="3" key="1">
    <citation type="submission" date="2017-01" db="EMBL/GenBank/DDBJ databases">
        <title>Comparative genomics of anhydrobiosis in the tardigrade Hypsibius dujardini.</title>
        <authorList>
            <person name="Yoshida Y."/>
            <person name="Koutsovoulos G."/>
            <person name="Laetsch D."/>
            <person name="Stevens L."/>
            <person name="Kumar S."/>
            <person name="Horikawa D."/>
            <person name="Ishino K."/>
            <person name="Komine S."/>
            <person name="Tomita M."/>
            <person name="Blaxter M."/>
            <person name="Arakawa K."/>
        </authorList>
    </citation>
    <scope>NUCLEOTIDE SEQUENCE [LARGE SCALE GENOMIC DNA]</scope>
    <source>
        <strain evidence="3">Z151</strain>
    </source>
</reference>
<feature type="non-terminal residue" evidence="2">
    <location>
        <position position="1"/>
    </location>
</feature>
<dbReference type="AlphaFoldDB" id="A0A9X6NLX4"/>
<protein>
    <submittedName>
        <fullName evidence="2">Uncharacterized protein</fullName>
    </submittedName>
</protein>
<evidence type="ECO:0000256" key="1">
    <source>
        <dbReference type="SAM" id="MobiDB-lite"/>
    </source>
</evidence>
<feature type="region of interest" description="Disordered" evidence="1">
    <location>
        <begin position="1"/>
        <end position="117"/>
    </location>
</feature>
<keyword evidence="3" id="KW-1185">Reference proteome</keyword>